<reference evidence="10 11" key="1">
    <citation type="submission" date="2016-04" db="EMBL/GenBank/DDBJ databases">
        <title>Draft genome sequence of freshwater magnetotactic bacteria Magnetospirillum marisnigri SP-1 and Magnetospirillum moscoviense BB-1.</title>
        <authorList>
            <person name="Koziaeva V."/>
            <person name="Dziuba M.V."/>
            <person name="Ivanov T.M."/>
            <person name="Kuznetsov B."/>
            <person name="Grouzdev D.S."/>
        </authorList>
    </citation>
    <scope>NUCLEOTIDE SEQUENCE [LARGE SCALE GENOMIC DNA]</scope>
    <source>
        <strain evidence="10 11">BB-1</strain>
    </source>
</reference>
<dbReference type="InterPro" id="IPR005807">
    <property type="entry name" value="SecE_bac"/>
</dbReference>
<dbReference type="OrthoDB" id="9812738at2"/>
<keyword evidence="5 9" id="KW-0653">Protein transport</keyword>
<dbReference type="Gene3D" id="1.20.5.1030">
    <property type="entry name" value="Preprotein translocase secy subunit"/>
    <property type="match status" value="1"/>
</dbReference>
<keyword evidence="6 9" id="KW-1133">Transmembrane helix</keyword>
<organism evidence="10 11">
    <name type="scientific">Magnetospirillum moscoviense</name>
    <dbReference type="NCBI Taxonomy" id="1437059"/>
    <lineage>
        <taxon>Bacteria</taxon>
        <taxon>Pseudomonadati</taxon>
        <taxon>Pseudomonadota</taxon>
        <taxon>Alphaproteobacteria</taxon>
        <taxon>Rhodospirillales</taxon>
        <taxon>Rhodospirillaceae</taxon>
        <taxon>Magnetospirillum</taxon>
    </lineage>
</organism>
<dbReference type="GO" id="GO:0006605">
    <property type="term" value="P:protein targeting"/>
    <property type="evidence" value="ECO:0007669"/>
    <property type="project" value="UniProtKB-UniRule"/>
</dbReference>
<dbReference type="InterPro" id="IPR038379">
    <property type="entry name" value="SecE_sf"/>
</dbReference>
<proteinExistence type="inferred from homology"/>
<dbReference type="AlphaFoldDB" id="A0A178MEG1"/>
<keyword evidence="8 9" id="KW-0472">Membrane</keyword>
<evidence type="ECO:0000256" key="4">
    <source>
        <dbReference type="ARBA" id="ARBA00022692"/>
    </source>
</evidence>
<evidence type="ECO:0000256" key="8">
    <source>
        <dbReference type="ARBA" id="ARBA00023136"/>
    </source>
</evidence>
<evidence type="ECO:0000313" key="11">
    <source>
        <dbReference type="Proteomes" id="UP000078543"/>
    </source>
</evidence>
<comment type="caution">
    <text evidence="10">The sequence shown here is derived from an EMBL/GenBank/DDBJ whole genome shotgun (WGS) entry which is preliminary data.</text>
</comment>
<sequence length="65" mass="7263">MAKTSPGQFVKQVRQEVAKVTWPSRKETSISTMMVFVMVVIAAVFFLLVDQVFAWIVKLLFGLGG</sequence>
<accession>A0A178MEG1</accession>
<dbReference type="HAMAP" id="MF_00422">
    <property type="entry name" value="SecE"/>
    <property type="match status" value="1"/>
</dbReference>
<dbReference type="GO" id="GO:0008320">
    <property type="term" value="F:protein transmembrane transporter activity"/>
    <property type="evidence" value="ECO:0007669"/>
    <property type="project" value="UniProtKB-UniRule"/>
</dbReference>
<evidence type="ECO:0000256" key="3">
    <source>
        <dbReference type="ARBA" id="ARBA00022475"/>
    </source>
</evidence>
<dbReference type="NCBIfam" id="TIGR00964">
    <property type="entry name" value="secE_bact"/>
    <property type="match status" value="1"/>
</dbReference>
<comment type="similarity">
    <text evidence="9">Belongs to the SecE/SEC61-gamma family.</text>
</comment>
<dbReference type="GO" id="GO:0065002">
    <property type="term" value="P:intracellular protein transmembrane transport"/>
    <property type="evidence" value="ECO:0007669"/>
    <property type="project" value="UniProtKB-UniRule"/>
</dbReference>
<keyword evidence="4 9" id="KW-0812">Transmembrane</keyword>
<comment type="subcellular location">
    <subcellularLocation>
        <location evidence="9">Cell membrane</location>
        <topology evidence="9">Single-pass membrane protein</topology>
    </subcellularLocation>
    <subcellularLocation>
        <location evidence="1">Membrane</location>
    </subcellularLocation>
</comment>
<evidence type="ECO:0000256" key="5">
    <source>
        <dbReference type="ARBA" id="ARBA00022927"/>
    </source>
</evidence>
<keyword evidence="7 9" id="KW-0811">Translocation</keyword>
<dbReference type="GO" id="GO:0005886">
    <property type="term" value="C:plasma membrane"/>
    <property type="evidence" value="ECO:0007669"/>
    <property type="project" value="UniProtKB-SubCell"/>
</dbReference>
<evidence type="ECO:0000313" key="10">
    <source>
        <dbReference type="EMBL" id="OAN46963.1"/>
    </source>
</evidence>
<comment type="function">
    <text evidence="9">Essential subunit of the Sec protein translocation channel SecYEG. Clamps together the 2 halves of SecY. May contact the channel plug during translocation.</text>
</comment>
<protein>
    <recommendedName>
        <fullName evidence="9">Protein translocase subunit SecE</fullName>
    </recommendedName>
</protein>
<evidence type="ECO:0000256" key="6">
    <source>
        <dbReference type="ARBA" id="ARBA00022989"/>
    </source>
</evidence>
<dbReference type="Proteomes" id="UP000078543">
    <property type="component" value="Unassembled WGS sequence"/>
</dbReference>
<dbReference type="PANTHER" id="PTHR33910:SF1">
    <property type="entry name" value="PROTEIN TRANSLOCASE SUBUNIT SECE"/>
    <property type="match status" value="1"/>
</dbReference>
<keyword evidence="11" id="KW-1185">Reference proteome</keyword>
<gene>
    <name evidence="9" type="primary">secE</name>
    <name evidence="10" type="ORF">A6A05_16000</name>
</gene>
<dbReference type="GO" id="GO:0009306">
    <property type="term" value="P:protein secretion"/>
    <property type="evidence" value="ECO:0007669"/>
    <property type="project" value="UniProtKB-UniRule"/>
</dbReference>
<evidence type="ECO:0000256" key="1">
    <source>
        <dbReference type="ARBA" id="ARBA00004370"/>
    </source>
</evidence>
<dbReference type="GO" id="GO:0043952">
    <property type="term" value="P:protein transport by the Sec complex"/>
    <property type="evidence" value="ECO:0007669"/>
    <property type="project" value="UniProtKB-UniRule"/>
</dbReference>
<name>A0A178MEG1_9PROT</name>
<dbReference type="RefSeq" id="WP_068503602.1">
    <property type="nucleotide sequence ID" value="NZ_LWQU01000171.1"/>
</dbReference>
<keyword evidence="3 9" id="KW-1003">Cell membrane</keyword>
<keyword evidence="2 9" id="KW-0813">Transport</keyword>
<dbReference type="PANTHER" id="PTHR33910">
    <property type="entry name" value="PROTEIN TRANSLOCASE SUBUNIT SECE"/>
    <property type="match status" value="1"/>
</dbReference>
<feature type="transmembrane region" description="Helical" evidence="9">
    <location>
        <begin position="35"/>
        <end position="57"/>
    </location>
</feature>
<evidence type="ECO:0000256" key="9">
    <source>
        <dbReference type="HAMAP-Rule" id="MF_00422"/>
    </source>
</evidence>
<dbReference type="InterPro" id="IPR001901">
    <property type="entry name" value="Translocase_SecE/Sec61-g"/>
</dbReference>
<dbReference type="EMBL" id="LWQU01000171">
    <property type="protein sequence ID" value="OAN46963.1"/>
    <property type="molecule type" value="Genomic_DNA"/>
</dbReference>
<dbReference type="Pfam" id="PF00584">
    <property type="entry name" value="SecE"/>
    <property type="match status" value="1"/>
</dbReference>
<evidence type="ECO:0000256" key="7">
    <source>
        <dbReference type="ARBA" id="ARBA00023010"/>
    </source>
</evidence>
<dbReference type="STRING" id="1437059.A6A05_16000"/>
<comment type="subunit">
    <text evidence="9">Component of the Sec protein translocase complex. Heterotrimer consisting of SecY, SecE and SecG subunits. The heterotrimers can form oligomers, although 1 heterotrimer is thought to be able to translocate proteins. Interacts with the ribosome. Interacts with SecDF, and other proteins may be involved. Interacts with SecA.</text>
</comment>
<evidence type="ECO:0000256" key="2">
    <source>
        <dbReference type="ARBA" id="ARBA00022448"/>
    </source>
</evidence>